<name>A0A926ENX3_9FIRM</name>
<reference evidence="2" key="1">
    <citation type="submission" date="2020-08" db="EMBL/GenBank/DDBJ databases">
        <title>Genome public.</title>
        <authorList>
            <person name="Liu C."/>
            <person name="Sun Q."/>
        </authorList>
    </citation>
    <scope>NUCLEOTIDE SEQUENCE</scope>
    <source>
        <strain evidence="2">NSJ-64</strain>
    </source>
</reference>
<dbReference type="Proteomes" id="UP000623678">
    <property type="component" value="Unassembled WGS sequence"/>
</dbReference>
<dbReference type="RefSeq" id="WP_262395801.1">
    <property type="nucleotide sequence ID" value="NZ_JACRTD010000008.1"/>
</dbReference>
<sequence length="280" mass="31757">MNNFSMEKSQNSKPVGVSNETREVAEVKAQIFLAKQFPRDTNQVISNIMNECQNPRLAETAQYSYVKGKGDKATEIKGPSIRLMEVITRNWGNCDSSLIEVERRKDSSTVKVRFWDFETNSQQSKTFDVNFIRNTKNGSYMVTDEREQYEMMANYGARRLRACMQAGIPSYVVDQALEVCEKTLMETVNKGKSIEDTRKSMLDCFQKLADWITPEMLGGVVNKDFDGLTTKDIVKIKSLYNAIKDGFVKPEEAFGQESGAELPSMEEQEAAEKLNEQLGL</sequence>
<gene>
    <name evidence="2" type="ORF">H8705_10830</name>
</gene>
<evidence type="ECO:0000313" key="2">
    <source>
        <dbReference type="EMBL" id="MBC8586076.1"/>
    </source>
</evidence>
<dbReference type="AlphaFoldDB" id="A0A926ENX3"/>
<organism evidence="2 3">
    <name type="scientific">Youxingia wuxianensis</name>
    <dbReference type="NCBI Taxonomy" id="2763678"/>
    <lineage>
        <taxon>Bacteria</taxon>
        <taxon>Bacillati</taxon>
        <taxon>Bacillota</taxon>
        <taxon>Clostridia</taxon>
        <taxon>Eubacteriales</taxon>
        <taxon>Oscillospiraceae</taxon>
        <taxon>Youxingia</taxon>
    </lineage>
</organism>
<evidence type="ECO:0000256" key="1">
    <source>
        <dbReference type="SAM" id="MobiDB-lite"/>
    </source>
</evidence>
<comment type="caution">
    <text evidence="2">The sequence shown here is derived from an EMBL/GenBank/DDBJ whole genome shotgun (WGS) entry which is preliminary data.</text>
</comment>
<evidence type="ECO:0000313" key="3">
    <source>
        <dbReference type="Proteomes" id="UP000623678"/>
    </source>
</evidence>
<feature type="region of interest" description="Disordered" evidence="1">
    <location>
        <begin position="255"/>
        <end position="280"/>
    </location>
</feature>
<proteinExistence type="predicted"/>
<feature type="compositionally biased region" description="Basic and acidic residues" evidence="1">
    <location>
        <begin position="270"/>
        <end position="280"/>
    </location>
</feature>
<protein>
    <submittedName>
        <fullName evidence="2">Uncharacterized protein</fullName>
    </submittedName>
</protein>
<keyword evidence="3" id="KW-1185">Reference proteome</keyword>
<dbReference type="EMBL" id="JACRTD010000008">
    <property type="protein sequence ID" value="MBC8586076.1"/>
    <property type="molecule type" value="Genomic_DNA"/>
</dbReference>
<accession>A0A926ENX3</accession>